<keyword evidence="2" id="KW-1185">Reference proteome</keyword>
<comment type="caution">
    <text evidence="1">The sequence shown here is derived from an EMBL/GenBank/DDBJ whole genome shotgun (WGS) entry which is preliminary data.</text>
</comment>
<accession>A0ABP1RD10</accession>
<dbReference type="Proteomes" id="UP001642540">
    <property type="component" value="Unassembled WGS sequence"/>
</dbReference>
<reference evidence="1 2" key="1">
    <citation type="submission" date="2024-08" db="EMBL/GenBank/DDBJ databases">
        <authorList>
            <person name="Cucini C."/>
            <person name="Frati F."/>
        </authorList>
    </citation>
    <scope>NUCLEOTIDE SEQUENCE [LARGE SCALE GENOMIC DNA]</scope>
</reference>
<sequence>MESSQVLQTNSTETNTDTTVSLIPLSDVEPMESSVVRMELVDLKFKLLTSLWIRKGEPIGVISFQEIRFPNPLLVDIKELTVFLAQLLETKRKKKFTSSQSHIPGFNYPSTATSLEVFPSSMDDAVSTVPTTSEMQETAVDLSVNGDLNLDDTDDD</sequence>
<proteinExistence type="predicted"/>
<evidence type="ECO:0000313" key="1">
    <source>
        <dbReference type="EMBL" id="CAL8121059.1"/>
    </source>
</evidence>
<organism evidence="1 2">
    <name type="scientific">Orchesella dallaii</name>
    <dbReference type="NCBI Taxonomy" id="48710"/>
    <lineage>
        <taxon>Eukaryota</taxon>
        <taxon>Metazoa</taxon>
        <taxon>Ecdysozoa</taxon>
        <taxon>Arthropoda</taxon>
        <taxon>Hexapoda</taxon>
        <taxon>Collembola</taxon>
        <taxon>Entomobryomorpha</taxon>
        <taxon>Entomobryoidea</taxon>
        <taxon>Orchesellidae</taxon>
        <taxon>Orchesellinae</taxon>
        <taxon>Orchesella</taxon>
    </lineage>
</organism>
<evidence type="ECO:0000313" key="2">
    <source>
        <dbReference type="Proteomes" id="UP001642540"/>
    </source>
</evidence>
<gene>
    <name evidence="1" type="ORF">ODALV1_LOCUS19199</name>
</gene>
<dbReference type="EMBL" id="CAXLJM020000065">
    <property type="protein sequence ID" value="CAL8121059.1"/>
    <property type="molecule type" value="Genomic_DNA"/>
</dbReference>
<name>A0ABP1RD10_9HEXA</name>
<protein>
    <submittedName>
        <fullName evidence="1">Uncharacterized protein</fullName>
    </submittedName>
</protein>